<dbReference type="OrthoDB" id="3208777at2"/>
<organism evidence="7 8">
    <name type="scientific">Paractinoplanes atraurantiacus</name>
    <dbReference type="NCBI Taxonomy" id="1036182"/>
    <lineage>
        <taxon>Bacteria</taxon>
        <taxon>Bacillati</taxon>
        <taxon>Actinomycetota</taxon>
        <taxon>Actinomycetes</taxon>
        <taxon>Micromonosporales</taxon>
        <taxon>Micromonosporaceae</taxon>
        <taxon>Paractinoplanes</taxon>
    </lineage>
</organism>
<dbReference type="SUPFAM" id="SSF47413">
    <property type="entry name" value="lambda repressor-like DNA-binding domains"/>
    <property type="match status" value="1"/>
</dbReference>
<gene>
    <name evidence="7" type="ORF">SAMN05421748_14074</name>
</gene>
<reference evidence="7 8" key="1">
    <citation type="submission" date="2017-09" db="EMBL/GenBank/DDBJ databases">
        <authorList>
            <person name="Ehlers B."/>
            <person name="Leendertz F.H."/>
        </authorList>
    </citation>
    <scope>NUCLEOTIDE SEQUENCE [LARGE SCALE GENOMIC DNA]</scope>
    <source>
        <strain evidence="7 8">CGMCC 4.6857</strain>
    </source>
</reference>
<dbReference type="PANTHER" id="PTHR30146:SF109">
    <property type="entry name" value="HTH-TYPE TRANSCRIPTIONAL REGULATOR GALS"/>
    <property type="match status" value="1"/>
</dbReference>
<dbReference type="CDD" id="cd01392">
    <property type="entry name" value="HTH_LacI"/>
    <property type="match status" value="1"/>
</dbReference>
<dbReference type="SUPFAM" id="SSF53822">
    <property type="entry name" value="Periplasmic binding protein-like I"/>
    <property type="match status" value="1"/>
</dbReference>
<dbReference type="GO" id="GO:0000976">
    <property type="term" value="F:transcription cis-regulatory region binding"/>
    <property type="evidence" value="ECO:0007669"/>
    <property type="project" value="TreeGrafter"/>
</dbReference>
<evidence type="ECO:0000313" key="7">
    <source>
        <dbReference type="EMBL" id="SNY71654.1"/>
    </source>
</evidence>
<dbReference type="GO" id="GO:0003700">
    <property type="term" value="F:DNA-binding transcription factor activity"/>
    <property type="evidence" value="ECO:0007669"/>
    <property type="project" value="TreeGrafter"/>
</dbReference>
<dbReference type="Pfam" id="PF00356">
    <property type="entry name" value="LacI"/>
    <property type="match status" value="1"/>
</dbReference>
<dbReference type="CDD" id="cd06267">
    <property type="entry name" value="PBP1_LacI_sugar_binding-like"/>
    <property type="match status" value="1"/>
</dbReference>
<keyword evidence="2 7" id="KW-0238">DNA-binding</keyword>
<dbReference type="PROSITE" id="PS50932">
    <property type="entry name" value="HTH_LACI_2"/>
    <property type="match status" value="1"/>
</dbReference>
<dbReference type="InterPro" id="IPR046335">
    <property type="entry name" value="LacI/GalR-like_sensor"/>
</dbReference>
<evidence type="ECO:0000256" key="2">
    <source>
        <dbReference type="ARBA" id="ARBA00023125"/>
    </source>
</evidence>
<accession>A0A285KGB0</accession>
<dbReference type="InterPro" id="IPR000843">
    <property type="entry name" value="HTH_LacI"/>
</dbReference>
<dbReference type="PRINTS" id="PR00036">
    <property type="entry name" value="HTHLACI"/>
</dbReference>
<evidence type="ECO:0000256" key="4">
    <source>
        <dbReference type="SAM" id="MobiDB-lite"/>
    </source>
</evidence>
<dbReference type="SMART" id="SM00354">
    <property type="entry name" value="HTH_LACI"/>
    <property type="match status" value="1"/>
</dbReference>
<feature type="domain" description="HTH cro/C1-type" evidence="6">
    <location>
        <begin position="24"/>
        <end position="67"/>
    </location>
</feature>
<dbReference type="AlphaFoldDB" id="A0A285KGB0"/>
<dbReference type="Proteomes" id="UP000219612">
    <property type="component" value="Unassembled WGS sequence"/>
</dbReference>
<feature type="region of interest" description="Disordered" evidence="4">
    <location>
        <begin position="1"/>
        <end position="26"/>
    </location>
</feature>
<dbReference type="RefSeq" id="WP_097328642.1">
    <property type="nucleotide sequence ID" value="NZ_OBDY01000040.1"/>
</dbReference>
<dbReference type="InterPro" id="IPR001387">
    <property type="entry name" value="Cro/C1-type_HTH"/>
</dbReference>
<sequence length="351" mass="37128">MVDDTAPHPKSRGAARRAQRRGPTMEDVAEVAGVSRGTVSRALNGGAHVSPEALAAVHDALRSTGYVINQSARSLVTRRSGAVAFVLSDAPDRLFEDPVLGALMRTCTQLLAERGSSLMLMLAGTPQERERVLHFARGGHVDGVLLVSVHDGDPLAAQLHETRVPVVVCGRPPSRGPAFPYVAADDRDGARLMTRHLAGRGRRRIATVAGPRDMAGGAERLQGFRDVLGRRASRRVIAHATAYTIDAGRDAMTRLLDTCPDLDAVFVASDLLAVGALQALRHAGRAVPADVLVGGFDDSAIAPATTPPLTTVRQPLPRVAAELVEVLTQLIAGRPASSRVLPTELVLRESA</sequence>
<keyword evidence="3" id="KW-0804">Transcription</keyword>
<keyword evidence="8" id="KW-1185">Reference proteome</keyword>
<feature type="compositionally biased region" description="Basic residues" evidence="4">
    <location>
        <begin position="9"/>
        <end position="20"/>
    </location>
</feature>
<dbReference type="InterPro" id="IPR010982">
    <property type="entry name" value="Lambda_DNA-bd_dom_sf"/>
</dbReference>
<feature type="domain" description="HTH lacI-type" evidence="5">
    <location>
        <begin position="23"/>
        <end position="77"/>
    </location>
</feature>
<dbReference type="PROSITE" id="PS50943">
    <property type="entry name" value="HTH_CROC1"/>
    <property type="match status" value="1"/>
</dbReference>
<dbReference type="Gene3D" id="1.10.260.40">
    <property type="entry name" value="lambda repressor-like DNA-binding domains"/>
    <property type="match status" value="1"/>
</dbReference>
<dbReference type="PROSITE" id="PS00356">
    <property type="entry name" value="HTH_LACI_1"/>
    <property type="match status" value="1"/>
</dbReference>
<dbReference type="Pfam" id="PF13377">
    <property type="entry name" value="Peripla_BP_3"/>
    <property type="match status" value="1"/>
</dbReference>
<evidence type="ECO:0000313" key="8">
    <source>
        <dbReference type="Proteomes" id="UP000219612"/>
    </source>
</evidence>
<evidence type="ECO:0000259" key="6">
    <source>
        <dbReference type="PROSITE" id="PS50943"/>
    </source>
</evidence>
<evidence type="ECO:0000256" key="1">
    <source>
        <dbReference type="ARBA" id="ARBA00023015"/>
    </source>
</evidence>
<protein>
    <submittedName>
        <fullName evidence="7">DNA-binding transcriptional regulator, LacI/PurR family</fullName>
    </submittedName>
</protein>
<keyword evidence="1" id="KW-0805">Transcription regulation</keyword>
<dbReference type="EMBL" id="OBDY01000040">
    <property type="protein sequence ID" value="SNY71654.1"/>
    <property type="molecule type" value="Genomic_DNA"/>
</dbReference>
<dbReference type="Gene3D" id="3.40.50.2300">
    <property type="match status" value="2"/>
</dbReference>
<proteinExistence type="predicted"/>
<dbReference type="PANTHER" id="PTHR30146">
    <property type="entry name" value="LACI-RELATED TRANSCRIPTIONAL REPRESSOR"/>
    <property type="match status" value="1"/>
</dbReference>
<dbReference type="InterPro" id="IPR028082">
    <property type="entry name" value="Peripla_BP_I"/>
</dbReference>
<evidence type="ECO:0000256" key="3">
    <source>
        <dbReference type="ARBA" id="ARBA00023163"/>
    </source>
</evidence>
<name>A0A285KGB0_9ACTN</name>
<evidence type="ECO:0000259" key="5">
    <source>
        <dbReference type="PROSITE" id="PS50932"/>
    </source>
</evidence>